<accession>A0AAV4RJ47</accession>
<dbReference type="Proteomes" id="UP001054945">
    <property type="component" value="Unassembled WGS sequence"/>
</dbReference>
<proteinExistence type="predicted"/>
<keyword evidence="2" id="KW-1185">Reference proteome</keyword>
<gene>
    <name evidence="1" type="ORF">CEXT_386721</name>
</gene>
<sequence length="88" mass="10296">MEYFIPGIHREHSFGGSFEFGRAETRLPQFANARLCIQRTWRGNRTLRWNISFPEFIGNIRLGGSFESGRAKTRLPQFANARRCVEEF</sequence>
<organism evidence="1 2">
    <name type="scientific">Caerostris extrusa</name>
    <name type="common">Bark spider</name>
    <name type="synonym">Caerostris bankana</name>
    <dbReference type="NCBI Taxonomy" id="172846"/>
    <lineage>
        <taxon>Eukaryota</taxon>
        <taxon>Metazoa</taxon>
        <taxon>Ecdysozoa</taxon>
        <taxon>Arthropoda</taxon>
        <taxon>Chelicerata</taxon>
        <taxon>Arachnida</taxon>
        <taxon>Araneae</taxon>
        <taxon>Araneomorphae</taxon>
        <taxon>Entelegynae</taxon>
        <taxon>Araneoidea</taxon>
        <taxon>Araneidae</taxon>
        <taxon>Caerostris</taxon>
    </lineage>
</organism>
<dbReference type="AlphaFoldDB" id="A0AAV4RJ47"/>
<dbReference type="EMBL" id="BPLR01007857">
    <property type="protein sequence ID" value="GIY20240.1"/>
    <property type="molecule type" value="Genomic_DNA"/>
</dbReference>
<reference evidence="1 2" key="1">
    <citation type="submission" date="2021-06" db="EMBL/GenBank/DDBJ databases">
        <title>Caerostris extrusa draft genome.</title>
        <authorList>
            <person name="Kono N."/>
            <person name="Arakawa K."/>
        </authorList>
    </citation>
    <scope>NUCLEOTIDE SEQUENCE [LARGE SCALE GENOMIC DNA]</scope>
</reference>
<protein>
    <submittedName>
        <fullName evidence="1">Uncharacterized protein</fullName>
    </submittedName>
</protein>
<comment type="caution">
    <text evidence="1">The sequence shown here is derived from an EMBL/GenBank/DDBJ whole genome shotgun (WGS) entry which is preliminary data.</text>
</comment>
<evidence type="ECO:0000313" key="1">
    <source>
        <dbReference type="EMBL" id="GIY20240.1"/>
    </source>
</evidence>
<evidence type="ECO:0000313" key="2">
    <source>
        <dbReference type="Proteomes" id="UP001054945"/>
    </source>
</evidence>
<name>A0AAV4RJ47_CAEEX</name>